<evidence type="ECO:0000256" key="2">
    <source>
        <dbReference type="ARBA" id="ARBA00009557"/>
    </source>
</evidence>
<dbReference type="InterPro" id="IPR028458">
    <property type="entry name" value="Twinfilin"/>
</dbReference>
<proteinExistence type="inferred from homology"/>
<dbReference type="PANTHER" id="PTHR13759:SF1">
    <property type="entry name" value="TWINFILIN"/>
    <property type="match status" value="1"/>
</dbReference>
<feature type="compositionally biased region" description="Basic and acidic residues" evidence="8">
    <location>
        <begin position="128"/>
        <end position="154"/>
    </location>
</feature>
<name>A0A834RSB2_9PLEO</name>
<comment type="subcellular location">
    <subcellularLocation>
        <location evidence="1">Cytoplasm</location>
        <location evidence="1">Cytoskeleton</location>
    </subcellularLocation>
</comment>
<evidence type="ECO:0000259" key="9">
    <source>
        <dbReference type="Pfam" id="PF00241"/>
    </source>
</evidence>
<dbReference type="GO" id="GO:0005884">
    <property type="term" value="C:actin filament"/>
    <property type="evidence" value="ECO:0007669"/>
    <property type="project" value="TreeGrafter"/>
</dbReference>
<accession>A0A834RSB2</accession>
<dbReference type="GO" id="GO:0030042">
    <property type="term" value="P:actin filament depolymerization"/>
    <property type="evidence" value="ECO:0007669"/>
    <property type="project" value="TreeGrafter"/>
</dbReference>
<keyword evidence="6" id="KW-0206">Cytoskeleton</keyword>
<dbReference type="Pfam" id="PF00241">
    <property type="entry name" value="Cofilin_ADF"/>
    <property type="match status" value="1"/>
</dbReference>
<dbReference type="GO" id="GO:0005737">
    <property type="term" value="C:cytoplasm"/>
    <property type="evidence" value="ECO:0007669"/>
    <property type="project" value="TreeGrafter"/>
</dbReference>
<comment type="similarity">
    <text evidence="2">Belongs to the actin-binding proteins ADF family. Twinfilin subfamily.</text>
</comment>
<dbReference type="GO" id="GO:0051015">
    <property type="term" value="F:actin filament binding"/>
    <property type="evidence" value="ECO:0007669"/>
    <property type="project" value="TreeGrafter"/>
</dbReference>
<keyword evidence="4" id="KW-0677">Repeat</keyword>
<feature type="domain" description="ADF-H" evidence="9">
    <location>
        <begin position="183"/>
        <end position="281"/>
    </location>
</feature>
<dbReference type="KEGG" id="ptrr:90956921"/>
<dbReference type="SUPFAM" id="SSF55753">
    <property type="entry name" value="Actin depolymerizing proteins"/>
    <property type="match status" value="1"/>
</dbReference>
<evidence type="ECO:0000256" key="6">
    <source>
        <dbReference type="ARBA" id="ARBA00023212"/>
    </source>
</evidence>
<evidence type="ECO:0000256" key="5">
    <source>
        <dbReference type="ARBA" id="ARBA00023203"/>
    </source>
</evidence>
<dbReference type="GO" id="GO:0003785">
    <property type="term" value="F:actin monomer binding"/>
    <property type="evidence" value="ECO:0007669"/>
    <property type="project" value="TreeGrafter"/>
</dbReference>
<evidence type="ECO:0000313" key="11">
    <source>
        <dbReference type="Proteomes" id="UP000245464"/>
    </source>
</evidence>
<evidence type="ECO:0000256" key="8">
    <source>
        <dbReference type="SAM" id="MobiDB-lite"/>
    </source>
</evidence>
<evidence type="ECO:0000313" key="10">
    <source>
        <dbReference type="EMBL" id="KAF7568924.1"/>
    </source>
</evidence>
<protein>
    <recommendedName>
        <fullName evidence="9">ADF-H domain-containing protein</fullName>
    </recommendedName>
</protein>
<evidence type="ECO:0000256" key="1">
    <source>
        <dbReference type="ARBA" id="ARBA00004245"/>
    </source>
</evidence>
<dbReference type="Gene3D" id="3.40.20.10">
    <property type="entry name" value="Severin"/>
    <property type="match status" value="1"/>
</dbReference>
<comment type="subunit">
    <text evidence="7">Interacts with G-actin; ADP-actin form.</text>
</comment>
<feature type="region of interest" description="Disordered" evidence="8">
    <location>
        <begin position="128"/>
        <end position="157"/>
    </location>
</feature>
<dbReference type="GO" id="GO:0051016">
    <property type="term" value="P:barbed-end actin filament capping"/>
    <property type="evidence" value="ECO:0007669"/>
    <property type="project" value="TreeGrafter"/>
</dbReference>
<dbReference type="RefSeq" id="XP_065961261.1">
    <property type="nucleotide sequence ID" value="XM_066108076.1"/>
</dbReference>
<gene>
    <name evidence="10" type="ORF">PtrM4_113390</name>
</gene>
<dbReference type="Proteomes" id="UP000245464">
    <property type="component" value="Chromosome 6"/>
</dbReference>
<dbReference type="AlphaFoldDB" id="A0A834RSB2"/>
<sequence length="292" mass="33334">MSRMTLKLLENIRTAFAAFVEDESLYALLLNLSGESELQPLPPLFRRDNSFQTTLNELDGMLTPLKSCYIILRWDGSLVFLTYVPYRGDKNERDLVLKNRHEFLLQLGEKYFVRSMICKEIGEVTDERSWEERDAEQRSKDAVANDAGEQRVDGSARNGQKSLIDAGYKRNKCRLCDRRMKNNISPEALEALAQLHTPSTAVQISVNTSTETLELRYIKNLAIADVAATLPAETPSFTLYRHAITRILLRFVRQGYCACHILYFIFHSPDTASVQERMMHTMAIPGLINIHA</sequence>
<comment type="caution">
    <text evidence="10">The sequence shown here is derived from an EMBL/GenBank/DDBJ whole genome shotgun (WGS) entry which is preliminary data.</text>
</comment>
<evidence type="ECO:0000256" key="3">
    <source>
        <dbReference type="ARBA" id="ARBA00022490"/>
    </source>
</evidence>
<evidence type="ECO:0000256" key="4">
    <source>
        <dbReference type="ARBA" id="ARBA00022737"/>
    </source>
</evidence>
<keyword evidence="3" id="KW-0963">Cytoplasm</keyword>
<reference evidence="10" key="1">
    <citation type="journal article" date="2018" name="BMC Genomics">
        <title>Comparative genomics of the wheat fungal pathogen Pyrenophora tritici-repentis reveals chromosomal variations and genome plasticity.</title>
        <authorList>
            <person name="Moolhuijzen P."/>
            <person name="See P.T."/>
            <person name="Hane J.K."/>
            <person name="Shi G."/>
            <person name="Liu Z."/>
            <person name="Oliver R.P."/>
            <person name="Moffat C.S."/>
        </authorList>
    </citation>
    <scope>NUCLEOTIDE SEQUENCE [LARGE SCALE GENOMIC DNA]</scope>
    <source>
        <strain evidence="10">M4</strain>
    </source>
</reference>
<dbReference type="GeneID" id="90956921"/>
<dbReference type="PANTHER" id="PTHR13759">
    <property type="entry name" value="TWINFILIN"/>
    <property type="match status" value="1"/>
</dbReference>
<dbReference type="InterPro" id="IPR029006">
    <property type="entry name" value="ADF-H/Gelsolin-like_dom_sf"/>
</dbReference>
<dbReference type="EMBL" id="NQIK02000006">
    <property type="protein sequence ID" value="KAF7568924.1"/>
    <property type="molecule type" value="Genomic_DNA"/>
</dbReference>
<organism evidence="10 11">
    <name type="scientific">Pyrenophora tritici-repentis</name>
    <dbReference type="NCBI Taxonomy" id="45151"/>
    <lineage>
        <taxon>Eukaryota</taxon>
        <taxon>Fungi</taxon>
        <taxon>Dikarya</taxon>
        <taxon>Ascomycota</taxon>
        <taxon>Pezizomycotina</taxon>
        <taxon>Dothideomycetes</taxon>
        <taxon>Pleosporomycetidae</taxon>
        <taxon>Pleosporales</taxon>
        <taxon>Pleosporineae</taxon>
        <taxon>Pleosporaceae</taxon>
        <taxon>Pyrenophora</taxon>
    </lineage>
</organism>
<keyword evidence="5" id="KW-0009">Actin-binding</keyword>
<evidence type="ECO:0000256" key="7">
    <source>
        <dbReference type="ARBA" id="ARBA00038532"/>
    </source>
</evidence>
<dbReference type="InterPro" id="IPR002108">
    <property type="entry name" value="ADF-H"/>
</dbReference>